<reference evidence="3 4" key="1">
    <citation type="submission" date="2018-08" db="EMBL/GenBank/DDBJ databases">
        <authorList>
            <person name="Laetsch R D."/>
            <person name="Stevens L."/>
            <person name="Kumar S."/>
            <person name="Blaxter L. M."/>
        </authorList>
    </citation>
    <scope>NUCLEOTIDE SEQUENCE [LARGE SCALE GENOMIC DNA]</scope>
</reference>
<feature type="transmembrane region" description="Helical" evidence="2">
    <location>
        <begin position="40"/>
        <end position="59"/>
    </location>
</feature>
<organism evidence="3 4">
    <name type="scientific">Litomosoides sigmodontis</name>
    <name type="common">Filarial nematode worm</name>
    <dbReference type="NCBI Taxonomy" id="42156"/>
    <lineage>
        <taxon>Eukaryota</taxon>
        <taxon>Metazoa</taxon>
        <taxon>Ecdysozoa</taxon>
        <taxon>Nematoda</taxon>
        <taxon>Chromadorea</taxon>
        <taxon>Rhabditida</taxon>
        <taxon>Spirurina</taxon>
        <taxon>Spiruromorpha</taxon>
        <taxon>Filarioidea</taxon>
        <taxon>Onchocercidae</taxon>
        <taxon>Litomosoides</taxon>
    </lineage>
</organism>
<proteinExistence type="predicted"/>
<name>A0A3P6TG17_LITSI</name>
<evidence type="ECO:0000313" key="3">
    <source>
        <dbReference type="EMBL" id="VDK84107.1"/>
    </source>
</evidence>
<keyword evidence="2" id="KW-1133">Transmembrane helix</keyword>
<evidence type="ECO:0000256" key="1">
    <source>
        <dbReference type="SAM" id="MobiDB-lite"/>
    </source>
</evidence>
<protein>
    <submittedName>
        <fullName evidence="3">Uncharacterized protein</fullName>
    </submittedName>
</protein>
<gene>
    <name evidence="3" type="ORF">NLS_LOCUS6507</name>
</gene>
<feature type="region of interest" description="Disordered" evidence="1">
    <location>
        <begin position="1"/>
        <end position="28"/>
    </location>
</feature>
<dbReference type="Proteomes" id="UP000277928">
    <property type="component" value="Unassembled WGS sequence"/>
</dbReference>
<keyword evidence="4" id="KW-1185">Reference proteome</keyword>
<sequence length="69" mass="7714">MSAGWLAEWSVGRTGREERPTDGWTDGWTGGWMDGRTDGWIVLILLSGIDGCYAKRLLFTSLSAKKKKH</sequence>
<accession>A0A3P6TG17</accession>
<evidence type="ECO:0000313" key="4">
    <source>
        <dbReference type="Proteomes" id="UP000277928"/>
    </source>
</evidence>
<keyword evidence="2" id="KW-0812">Transmembrane</keyword>
<dbReference type="AlphaFoldDB" id="A0A3P6TG17"/>
<evidence type="ECO:0000256" key="2">
    <source>
        <dbReference type="SAM" id="Phobius"/>
    </source>
</evidence>
<dbReference type="EMBL" id="UYRX01000579">
    <property type="protein sequence ID" value="VDK84107.1"/>
    <property type="molecule type" value="Genomic_DNA"/>
</dbReference>
<keyword evidence="2" id="KW-0472">Membrane</keyword>